<feature type="compositionally biased region" description="Polar residues" evidence="2">
    <location>
        <begin position="79"/>
        <end position="92"/>
    </location>
</feature>
<dbReference type="PANTHER" id="PTHR48100:SF44">
    <property type="entry name" value="PHOSPHATASE C1620.13-RELATED"/>
    <property type="match status" value="1"/>
</dbReference>
<dbReference type="SMART" id="SM00855">
    <property type="entry name" value="PGAM"/>
    <property type="match status" value="1"/>
</dbReference>
<proteinExistence type="inferred from homology"/>
<evidence type="ECO:0000256" key="2">
    <source>
        <dbReference type="SAM" id="MobiDB-lite"/>
    </source>
</evidence>
<feature type="region of interest" description="Disordered" evidence="2">
    <location>
        <begin position="402"/>
        <end position="452"/>
    </location>
</feature>
<dbReference type="Pfam" id="PF00300">
    <property type="entry name" value="His_Phos_1"/>
    <property type="match status" value="1"/>
</dbReference>
<dbReference type="InterPro" id="IPR029033">
    <property type="entry name" value="His_PPase_superfam"/>
</dbReference>
<feature type="region of interest" description="Disordered" evidence="2">
    <location>
        <begin position="1"/>
        <end position="41"/>
    </location>
</feature>
<gene>
    <name evidence="3" type="ORF">Vretimale_6828</name>
</gene>
<evidence type="ECO:0000313" key="4">
    <source>
        <dbReference type="Proteomes" id="UP000722791"/>
    </source>
</evidence>
<dbReference type="PROSITE" id="PS00175">
    <property type="entry name" value="PG_MUTASE"/>
    <property type="match status" value="1"/>
</dbReference>
<evidence type="ECO:0000256" key="1">
    <source>
        <dbReference type="ARBA" id="ARBA00038362"/>
    </source>
</evidence>
<sequence>MGKNLKRQNDGVLGTPGGASRQGGKPPLSVGGKRHKQMSLVPFLRTPAHVEETPALQVKVVKSGISSTGLQKLGQLKLRTQQKQQPNPTAAPTQGRPAVQEPQWKDASPASDDDFVISMSQTYERTQPEPCCDYGTTEHEEVELSLRRTQQYHAAGATQHYNQHHHELLIATAVAALDSSETVVVTSTTDAYEASVAQASALGAGSVSGATVRLPVESILEGQGSSQPGHLAAIAAAVAEGLRAGSRTGPRPSFDFHAHLQAVLPAGSCGPAHTPELQGGGAAGTNAYGTSTEDVADDGTTPPLQIGLPLFPIFTQGRPRRRQIHLIRHGESEYNLACKRRGGFGDPSDIFDARLTPTGEKQAKALRPQLLDLMQQHGDPLFIVSPLSRAIETFLHMLPDPERLRICPQTPPPPGSRSSSSQQQQQQQQQQHGQSQQHSRQQVGDASGAGSSSIIGLASKPVNVVICPFLTEFLLTSGDVGRPRSVLIESYPQIAEQLRKGLDKERWWYENASKGPNCAMSKVLNSTEPDKSAKARVDRFRQFVFSQSHRPVVVVGHANFFKTLTHDSHYMSNCQMMTWAP</sequence>
<feature type="region of interest" description="Disordered" evidence="2">
    <location>
        <begin position="79"/>
        <end position="112"/>
    </location>
</feature>
<comment type="similarity">
    <text evidence="1">Belongs to the phosphoglycerate mutase family.</text>
</comment>
<dbReference type="OrthoDB" id="496981at2759"/>
<name>A0A8J4G853_9CHLO</name>
<dbReference type="SUPFAM" id="SSF53254">
    <property type="entry name" value="Phosphoglycerate mutase-like"/>
    <property type="match status" value="1"/>
</dbReference>
<protein>
    <submittedName>
        <fullName evidence="3">Uncharacterized protein</fullName>
    </submittedName>
</protein>
<dbReference type="EMBL" id="BNCQ01000010">
    <property type="protein sequence ID" value="GIM02116.1"/>
    <property type="molecule type" value="Genomic_DNA"/>
</dbReference>
<dbReference type="PANTHER" id="PTHR48100">
    <property type="entry name" value="BROAD-SPECIFICITY PHOSPHATASE YOR283W-RELATED"/>
    <property type="match status" value="1"/>
</dbReference>
<dbReference type="GO" id="GO:0016791">
    <property type="term" value="F:phosphatase activity"/>
    <property type="evidence" value="ECO:0007669"/>
    <property type="project" value="TreeGrafter"/>
</dbReference>
<dbReference type="Proteomes" id="UP000722791">
    <property type="component" value="Unassembled WGS sequence"/>
</dbReference>
<feature type="compositionally biased region" description="Low complexity" evidence="2">
    <location>
        <begin position="416"/>
        <end position="452"/>
    </location>
</feature>
<dbReference type="AlphaFoldDB" id="A0A8J4G853"/>
<dbReference type="Gene3D" id="3.40.50.1240">
    <property type="entry name" value="Phosphoglycerate mutase-like"/>
    <property type="match status" value="1"/>
</dbReference>
<organism evidence="3 4">
    <name type="scientific">Volvox reticuliferus</name>
    <dbReference type="NCBI Taxonomy" id="1737510"/>
    <lineage>
        <taxon>Eukaryota</taxon>
        <taxon>Viridiplantae</taxon>
        <taxon>Chlorophyta</taxon>
        <taxon>core chlorophytes</taxon>
        <taxon>Chlorophyceae</taxon>
        <taxon>CS clade</taxon>
        <taxon>Chlamydomonadales</taxon>
        <taxon>Volvocaceae</taxon>
        <taxon>Volvox</taxon>
    </lineage>
</organism>
<dbReference type="CDD" id="cd07067">
    <property type="entry name" value="HP_PGM_like"/>
    <property type="match status" value="1"/>
</dbReference>
<dbReference type="GO" id="GO:0005829">
    <property type="term" value="C:cytosol"/>
    <property type="evidence" value="ECO:0007669"/>
    <property type="project" value="TreeGrafter"/>
</dbReference>
<dbReference type="InterPro" id="IPR013078">
    <property type="entry name" value="His_Pase_superF_clade-1"/>
</dbReference>
<evidence type="ECO:0000313" key="3">
    <source>
        <dbReference type="EMBL" id="GIM02116.1"/>
    </source>
</evidence>
<comment type="caution">
    <text evidence="3">The sequence shown here is derived from an EMBL/GenBank/DDBJ whole genome shotgun (WGS) entry which is preliminary data.</text>
</comment>
<accession>A0A8J4G853</accession>
<dbReference type="InterPro" id="IPR001345">
    <property type="entry name" value="PG/BPGM_mutase_AS"/>
</dbReference>
<dbReference type="InterPro" id="IPR050275">
    <property type="entry name" value="PGM_Phosphatase"/>
</dbReference>
<reference evidence="3" key="1">
    <citation type="journal article" date="2021" name="Proc. Natl. Acad. Sci. U.S.A.">
        <title>Three genomes in the algal genus Volvox reveal the fate of a haploid sex-determining region after a transition to homothallism.</title>
        <authorList>
            <person name="Yamamoto K."/>
            <person name="Hamaji T."/>
            <person name="Kawai-Toyooka H."/>
            <person name="Matsuzaki R."/>
            <person name="Takahashi F."/>
            <person name="Nishimura Y."/>
            <person name="Kawachi M."/>
            <person name="Noguchi H."/>
            <person name="Minakuchi Y."/>
            <person name="Umen J.G."/>
            <person name="Toyoda A."/>
            <person name="Nozaki H."/>
        </authorList>
    </citation>
    <scope>NUCLEOTIDE SEQUENCE</scope>
    <source>
        <strain evidence="3">NIES-3785</strain>
    </source>
</reference>